<dbReference type="Gene3D" id="1.20.1250.20">
    <property type="entry name" value="MFS general substrate transporter like domains"/>
    <property type="match status" value="1"/>
</dbReference>
<dbReference type="Pfam" id="PF00083">
    <property type="entry name" value="Sugar_tr"/>
    <property type="match status" value="1"/>
</dbReference>
<feature type="transmembrane region" description="Helical" evidence="6">
    <location>
        <begin position="375"/>
        <end position="396"/>
    </location>
</feature>
<dbReference type="FunFam" id="1.20.1250.20:FF:000078">
    <property type="entry name" value="MFS maltose transporter, putative"/>
    <property type="match status" value="1"/>
</dbReference>
<evidence type="ECO:0000259" key="7">
    <source>
        <dbReference type="PROSITE" id="PS50850"/>
    </source>
</evidence>
<feature type="transmembrane region" description="Helical" evidence="6">
    <location>
        <begin position="106"/>
        <end position="126"/>
    </location>
</feature>
<dbReference type="PROSITE" id="PS00216">
    <property type="entry name" value="SUGAR_TRANSPORT_1"/>
    <property type="match status" value="1"/>
</dbReference>
<dbReference type="GO" id="GO:0005351">
    <property type="term" value="F:carbohydrate:proton symporter activity"/>
    <property type="evidence" value="ECO:0007669"/>
    <property type="project" value="TreeGrafter"/>
</dbReference>
<dbReference type="PANTHER" id="PTHR48022:SF33">
    <property type="entry name" value="SUGAR PERMEASE, PUTATIVE (AFU_ORTHOLOGUE AFUA_6G12040)-RELATED"/>
    <property type="match status" value="1"/>
</dbReference>
<evidence type="ECO:0000256" key="1">
    <source>
        <dbReference type="ARBA" id="ARBA00004141"/>
    </source>
</evidence>
<name>A0A1L9SDJ2_9EURO</name>
<keyword evidence="9" id="KW-1185">Reference proteome</keyword>
<feature type="transmembrane region" description="Helical" evidence="6">
    <location>
        <begin position="402"/>
        <end position="421"/>
    </location>
</feature>
<evidence type="ECO:0000256" key="6">
    <source>
        <dbReference type="SAM" id="Phobius"/>
    </source>
</evidence>
<proteinExistence type="inferred from homology"/>
<comment type="subcellular location">
    <subcellularLocation>
        <location evidence="1">Membrane</location>
        <topology evidence="1">Multi-pass membrane protein</topology>
    </subcellularLocation>
</comment>
<dbReference type="GeneID" id="34613508"/>
<dbReference type="InterPro" id="IPR020846">
    <property type="entry name" value="MFS_dom"/>
</dbReference>
<dbReference type="InterPro" id="IPR050360">
    <property type="entry name" value="MFS_Sugar_Transporters"/>
</dbReference>
<feature type="transmembrane region" description="Helical" evidence="6">
    <location>
        <begin position="227"/>
        <end position="251"/>
    </location>
</feature>
<dbReference type="AlphaFoldDB" id="A0A1L9SDJ2"/>
<dbReference type="EMBL" id="KV878345">
    <property type="protein sequence ID" value="OJJ45295.1"/>
    <property type="molecule type" value="Genomic_DNA"/>
</dbReference>
<dbReference type="InterPro" id="IPR036259">
    <property type="entry name" value="MFS_trans_sf"/>
</dbReference>
<dbReference type="PROSITE" id="PS50850">
    <property type="entry name" value="MFS"/>
    <property type="match status" value="1"/>
</dbReference>
<evidence type="ECO:0000256" key="5">
    <source>
        <dbReference type="ARBA" id="ARBA00023136"/>
    </source>
</evidence>
<dbReference type="InterPro" id="IPR005829">
    <property type="entry name" value="Sugar_transporter_CS"/>
</dbReference>
<gene>
    <name evidence="8" type="ORF">ASPZODRAFT_17513</name>
</gene>
<feature type="transmembrane region" description="Helical" evidence="6">
    <location>
        <begin position="315"/>
        <end position="336"/>
    </location>
</feature>
<evidence type="ECO:0000256" key="2">
    <source>
        <dbReference type="ARBA" id="ARBA00010992"/>
    </source>
</evidence>
<feature type="domain" description="Major facilitator superfamily (MFS) profile" evidence="7">
    <location>
        <begin position="56"/>
        <end position="497"/>
    </location>
</feature>
<evidence type="ECO:0000256" key="4">
    <source>
        <dbReference type="ARBA" id="ARBA00022989"/>
    </source>
</evidence>
<protein>
    <recommendedName>
        <fullName evidence="7">Major facilitator superfamily (MFS) profile domain-containing protein</fullName>
    </recommendedName>
</protein>
<evidence type="ECO:0000313" key="9">
    <source>
        <dbReference type="Proteomes" id="UP000184188"/>
    </source>
</evidence>
<reference evidence="9" key="1">
    <citation type="journal article" date="2017" name="Genome Biol.">
        <title>Comparative genomics reveals high biological diversity and specific adaptations in the industrially and medically important fungal genus Aspergillus.</title>
        <authorList>
            <person name="de Vries R.P."/>
            <person name="Riley R."/>
            <person name="Wiebenga A."/>
            <person name="Aguilar-Osorio G."/>
            <person name="Amillis S."/>
            <person name="Uchima C.A."/>
            <person name="Anderluh G."/>
            <person name="Asadollahi M."/>
            <person name="Askin M."/>
            <person name="Barry K."/>
            <person name="Battaglia E."/>
            <person name="Bayram O."/>
            <person name="Benocci T."/>
            <person name="Braus-Stromeyer S.A."/>
            <person name="Caldana C."/>
            <person name="Canovas D."/>
            <person name="Cerqueira G.C."/>
            <person name="Chen F."/>
            <person name="Chen W."/>
            <person name="Choi C."/>
            <person name="Clum A."/>
            <person name="Dos Santos R.A."/>
            <person name="Damasio A.R."/>
            <person name="Diallinas G."/>
            <person name="Emri T."/>
            <person name="Fekete E."/>
            <person name="Flipphi M."/>
            <person name="Freyberg S."/>
            <person name="Gallo A."/>
            <person name="Gournas C."/>
            <person name="Habgood R."/>
            <person name="Hainaut M."/>
            <person name="Harispe M.L."/>
            <person name="Henrissat B."/>
            <person name="Hilden K.S."/>
            <person name="Hope R."/>
            <person name="Hossain A."/>
            <person name="Karabika E."/>
            <person name="Karaffa L."/>
            <person name="Karanyi Z."/>
            <person name="Krasevec N."/>
            <person name="Kuo A."/>
            <person name="Kusch H."/>
            <person name="LaButti K."/>
            <person name="Lagendijk E.L."/>
            <person name="Lapidus A."/>
            <person name="Levasseur A."/>
            <person name="Lindquist E."/>
            <person name="Lipzen A."/>
            <person name="Logrieco A.F."/>
            <person name="MacCabe A."/>
            <person name="Maekelae M.R."/>
            <person name="Malavazi I."/>
            <person name="Melin P."/>
            <person name="Meyer V."/>
            <person name="Mielnichuk N."/>
            <person name="Miskei M."/>
            <person name="Molnar A.P."/>
            <person name="Mule G."/>
            <person name="Ngan C.Y."/>
            <person name="Orejas M."/>
            <person name="Orosz E."/>
            <person name="Ouedraogo J.P."/>
            <person name="Overkamp K.M."/>
            <person name="Park H.-S."/>
            <person name="Perrone G."/>
            <person name="Piumi F."/>
            <person name="Punt P.J."/>
            <person name="Ram A.F."/>
            <person name="Ramon A."/>
            <person name="Rauscher S."/>
            <person name="Record E."/>
            <person name="Riano-Pachon D.M."/>
            <person name="Robert V."/>
            <person name="Roehrig J."/>
            <person name="Ruller R."/>
            <person name="Salamov A."/>
            <person name="Salih N.S."/>
            <person name="Samson R.A."/>
            <person name="Sandor E."/>
            <person name="Sanguinetti M."/>
            <person name="Schuetze T."/>
            <person name="Sepcic K."/>
            <person name="Shelest E."/>
            <person name="Sherlock G."/>
            <person name="Sophianopoulou V."/>
            <person name="Squina F.M."/>
            <person name="Sun H."/>
            <person name="Susca A."/>
            <person name="Todd R.B."/>
            <person name="Tsang A."/>
            <person name="Unkles S.E."/>
            <person name="van de Wiele N."/>
            <person name="van Rossen-Uffink D."/>
            <person name="Oliveira J.V."/>
            <person name="Vesth T.C."/>
            <person name="Visser J."/>
            <person name="Yu J.-H."/>
            <person name="Zhou M."/>
            <person name="Andersen M.R."/>
            <person name="Archer D.B."/>
            <person name="Baker S.E."/>
            <person name="Benoit I."/>
            <person name="Brakhage A.A."/>
            <person name="Braus G.H."/>
            <person name="Fischer R."/>
            <person name="Frisvad J.C."/>
            <person name="Goldman G.H."/>
            <person name="Houbraken J."/>
            <person name="Oakley B."/>
            <person name="Pocsi I."/>
            <person name="Scazzocchio C."/>
            <person name="Seiboth B."/>
            <person name="vanKuyk P.A."/>
            <person name="Wortman J."/>
            <person name="Dyer P.S."/>
            <person name="Grigoriev I.V."/>
        </authorList>
    </citation>
    <scope>NUCLEOTIDE SEQUENCE [LARGE SCALE GENOMIC DNA]</scope>
    <source>
        <strain evidence="9">CBS 506.65</strain>
    </source>
</reference>
<keyword evidence="5 6" id="KW-0472">Membrane</keyword>
<sequence length="526" mass="57328">MDLEKVERQHVEALDGAGVSAKDEKMNLDEIEEFLRAEKEMPLWEAVKNHKRILLISLVSFLCGMTYGYDTIANGTTVAMPSFLLSFGAYDAETESWYAPSVWTSLWTSMSNLGQAVGAFLVGPLAERIGRKYAIVVFSIISFAGVALQFTATSRAQLLGGKIINGLTIGALLAVGTTYASDIAPTRLRGLILQGLVFFSVAMQGTSMGIIRAFVPSLQPSAWKTVFAIQWAVGGLPLLAIFVPESPVWLLSKGRDEDARKSLRQLYGPNKDCDIRYRALVHTLAEEKAARSGDQGSYMECFQGPNLKRTLTASFLMMTSNAVGSGFLSQNVYFLLTVGLSAVDSFDIGIGGFFLGCIAIALGWVYNDAIGRRRLFLIGVAGNALMMVVVGGLGFATSKGSLWAIAIIMNLLISWQVYSIVSISWTLAPEISSYRLRQQTQSISYLVQAISSWFFQFIVPYLYNTGSGDLGAKTGFVFAGLSAICLVVAFFVVPETTGLSVDDIDALYEKGVSPRNFIKYRAQEEH</sequence>
<accession>A0A1L9SDJ2</accession>
<feature type="transmembrane region" description="Helical" evidence="6">
    <location>
        <begin position="442"/>
        <end position="463"/>
    </location>
</feature>
<dbReference type="SUPFAM" id="SSF103473">
    <property type="entry name" value="MFS general substrate transporter"/>
    <property type="match status" value="1"/>
</dbReference>
<comment type="similarity">
    <text evidence="2">Belongs to the major facilitator superfamily. Sugar transporter (TC 2.A.1.1) family.</text>
</comment>
<dbReference type="VEuPathDB" id="FungiDB:ASPZODRAFT_17513"/>
<dbReference type="RefSeq" id="XP_022579805.1">
    <property type="nucleotide sequence ID" value="XM_022727044.1"/>
</dbReference>
<dbReference type="PANTHER" id="PTHR48022">
    <property type="entry name" value="PLASTIDIC GLUCOSE TRANSPORTER 4"/>
    <property type="match status" value="1"/>
</dbReference>
<keyword evidence="4 6" id="KW-1133">Transmembrane helix</keyword>
<feature type="transmembrane region" description="Helical" evidence="6">
    <location>
        <begin position="133"/>
        <end position="152"/>
    </location>
</feature>
<feature type="transmembrane region" description="Helical" evidence="6">
    <location>
        <begin position="53"/>
        <end position="69"/>
    </location>
</feature>
<organism evidence="8 9">
    <name type="scientific">Penicilliopsis zonata CBS 506.65</name>
    <dbReference type="NCBI Taxonomy" id="1073090"/>
    <lineage>
        <taxon>Eukaryota</taxon>
        <taxon>Fungi</taxon>
        <taxon>Dikarya</taxon>
        <taxon>Ascomycota</taxon>
        <taxon>Pezizomycotina</taxon>
        <taxon>Eurotiomycetes</taxon>
        <taxon>Eurotiomycetidae</taxon>
        <taxon>Eurotiales</taxon>
        <taxon>Aspergillaceae</taxon>
        <taxon>Penicilliopsis</taxon>
    </lineage>
</organism>
<dbReference type="Proteomes" id="UP000184188">
    <property type="component" value="Unassembled WGS sequence"/>
</dbReference>
<feature type="transmembrane region" description="Helical" evidence="6">
    <location>
        <begin position="475"/>
        <end position="493"/>
    </location>
</feature>
<evidence type="ECO:0000313" key="8">
    <source>
        <dbReference type="EMBL" id="OJJ45295.1"/>
    </source>
</evidence>
<dbReference type="InterPro" id="IPR005828">
    <property type="entry name" value="MFS_sugar_transport-like"/>
</dbReference>
<dbReference type="OrthoDB" id="6612291at2759"/>
<evidence type="ECO:0000256" key="3">
    <source>
        <dbReference type="ARBA" id="ARBA00022692"/>
    </source>
</evidence>
<dbReference type="GO" id="GO:0016020">
    <property type="term" value="C:membrane"/>
    <property type="evidence" value="ECO:0007669"/>
    <property type="project" value="UniProtKB-SubCell"/>
</dbReference>
<keyword evidence="3 6" id="KW-0812">Transmembrane</keyword>
<feature type="transmembrane region" description="Helical" evidence="6">
    <location>
        <begin position="191"/>
        <end position="215"/>
    </location>
</feature>
<feature type="transmembrane region" description="Helical" evidence="6">
    <location>
        <begin position="158"/>
        <end position="179"/>
    </location>
</feature>
<feature type="transmembrane region" description="Helical" evidence="6">
    <location>
        <begin position="348"/>
        <end position="366"/>
    </location>
</feature>